<evidence type="ECO:0000313" key="3">
    <source>
        <dbReference type="Proteomes" id="UP000179807"/>
    </source>
</evidence>
<dbReference type="Proteomes" id="UP000179807">
    <property type="component" value="Unassembled WGS sequence"/>
</dbReference>
<evidence type="ECO:0000313" key="2">
    <source>
        <dbReference type="EMBL" id="OHS93970.1"/>
    </source>
</evidence>
<feature type="region of interest" description="Disordered" evidence="1">
    <location>
        <begin position="201"/>
        <end position="238"/>
    </location>
</feature>
<proteinExistence type="predicted"/>
<comment type="caution">
    <text evidence="2">The sequence shown here is derived from an EMBL/GenBank/DDBJ whole genome shotgun (WGS) entry which is preliminary data.</text>
</comment>
<dbReference type="EMBL" id="MLAK01001359">
    <property type="protein sequence ID" value="OHS93970.1"/>
    <property type="molecule type" value="Genomic_DNA"/>
</dbReference>
<name>A0A1J4J3N1_9EUKA</name>
<accession>A0A1J4J3N1</accession>
<dbReference type="GeneID" id="94830742"/>
<dbReference type="VEuPathDB" id="TrichDB:TRFO_11442"/>
<evidence type="ECO:0000256" key="1">
    <source>
        <dbReference type="SAM" id="MobiDB-lite"/>
    </source>
</evidence>
<dbReference type="RefSeq" id="XP_068347107.1">
    <property type="nucleotide sequence ID" value="XM_068496038.1"/>
</dbReference>
<feature type="compositionally biased region" description="Basic and acidic residues" evidence="1">
    <location>
        <begin position="228"/>
        <end position="238"/>
    </location>
</feature>
<reference evidence="2" key="1">
    <citation type="submission" date="2016-10" db="EMBL/GenBank/DDBJ databases">
        <authorList>
            <person name="Benchimol M."/>
            <person name="Almeida L.G."/>
            <person name="Vasconcelos A.T."/>
            <person name="Perreira-Neves A."/>
            <person name="Rosa I.A."/>
            <person name="Tasca T."/>
            <person name="Bogo M.R."/>
            <person name="de Souza W."/>
        </authorList>
    </citation>
    <scope>NUCLEOTIDE SEQUENCE [LARGE SCALE GENOMIC DNA]</scope>
    <source>
        <strain evidence="2">K</strain>
    </source>
</reference>
<keyword evidence="3" id="KW-1185">Reference proteome</keyword>
<protein>
    <submittedName>
        <fullName evidence="2">Uncharacterized protein</fullName>
    </submittedName>
</protein>
<dbReference type="AlphaFoldDB" id="A0A1J4J3N1"/>
<feature type="compositionally biased region" description="Basic and acidic residues" evidence="1">
    <location>
        <begin position="201"/>
        <end position="218"/>
    </location>
</feature>
<sequence>MIFFILTYFADNFNLKDKILGDWEVSSQKSGKLLYKIECHIDNRNDNICSIWKALKDNDEIIDILQIVFKDQFCGSILRLAPEKSLLANFDIYDDELTEKMISKGLCGAQCYYSAIFENETYGHISFTTTNGQSSMIFRKVKNQANTNSFTKKLVLFCIALMSLFVAKELFRNVGTINKNNSLSNGQTDINQKINEYIHKKIEENDEKDEKDQNKEEENNVDTVNVDLAEKKKEKTRK</sequence>
<organism evidence="2 3">
    <name type="scientific">Tritrichomonas foetus</name>
    <dbReference type="NCBI Taxonomy" id="1144522"/>
    <lineage>
        <taxon>Eukaryota</taxon>
        <taxon>Metamonada</taxon>
        <taxon>Parabasalia</taxon>
        <taxon>Tritrichomonadida</taxon>
        <taxon>Tritrichomonadidae</taxon>
        <taxon>Tritrichomonas</taxon>
    </lineage>
</organism>
<gene>
    <name evidence="2" type="ORF">TRFO_11442</name>
</gene>